<evidence type="ECO:0000256" key="3">
    <source>
        <dbReference type="ARBA" id="ARBA00022777"/>
    </source>
</evidence>
<dbReference type="InterPro" id="IPR029056">
    <property type="entry name" value="Ribokinase-like"/>
</dbReference>
<dbReference type="Gene3D" id="3.40.1190.20">
    <property type="match status" value="1"/>
</dbReference>
<dbReference type="SUPFAM" id="SSF53613">
    <property type="entry name" value="Ribokinase-like"/>
    <property type="match status" value="1"/>
</dbReference>
<dbReference type="GO" id="GO:0005829">
    <property type="term" value="C:cytosol"/>
    <property type="evidence" value="ECO:0007669"/>
    <property type="project" value="TreeGrafter"/>
</dbReference>
<keyword evidence="2" id="KW-0808">Transferase</keyword>
<dbReference type="Proteomes" id="UP000315289">
    <property type="component" value="Unassembled WGS sequence"/>
</dbReference>
<evidence type="ECO:0000313" key="5">
    <source>
        <dbReference type="EMBL" id="TVP39529.1"/>
    </source>
</evidence>
<dbReference type="InterPro" id="IPR011611">
    <property type="entry name" value="PfkB_dom"/>
</dbReference>
<accession>A0A557SSF1</accession>
<dbReference type="PANTHER" id="PTHR10584">
    <property type="entry name" value="SUGAR KINASE"/>
    <property type="match status" value="1"/>
</dbReference>
<dbReference type="PROSITE" id="PS00584">
    <property type="entry name" value="PFKB_KINASES_2"/>
    <property type="match status" value="1"/>
</dbReference>
<dbReference type="RefSeq" id="WP_144733864.1">
    <property type="nucleotide sequence ID" value="NZ_ML675590.1"/>
</dbReference>
<dbReference type="Pfam" id="PF00294">
    <property type="entry name" value="PfkB"/>
    <property type="match status" value="1"/>
</dbReference>
<gene>
    <name evidence="5" type="ORF">NARC_150123</name>
</gene>
<evidence type="ECO:0000256" key="1">
    <source>
        <dbReference type="ARBA" id="ARBA00010688"/>
    </source>
</evidence>
<keyword evidence="3" id="KW-0418">Kinase</keyword>
<comment type="similarity">
    <text evidence="1">Belongs to the carbohydrate kinase PfkB family.</text>
</comment>
<dbReference type="AlphaFoldDB" id="A0A557SSF1"/>
<evidence type="ECO:0000313" key="6">
    <source>
        <dbReference type="Proteomes" id="UP000315289"/>
    </source>
</evidence>
<keyword evidence="6" id="KW-1185">Reference proteome</keyword>
<dbReference type="InterPro" id="IPR002173">
    <property type="entry name" value="Carboh/pur_kinase_PfkB_CS"/>
</dbReference>
<comment type="caution">
    <text evidence="5">The sequence shown here is derived from an EMBL/GenBank/DDBJ whole genome shotgun (WGS) entry which is preliminary data.</text>
</comment>
<sequence length="302" mass="33706">MLTVFGSIALDTTRTPFETKERILGGAATYASMAASFFVPVSLIGAIGNDFPDKYYTQLGNKMDIKGLKRFNDQKTFFYDSTFDFDLSHRTTNITELNVIENFEPIVPAEYKNSKFIYLANNDPEQNIKIIDSFNSPELIVCDTIEYWIQNKKNSVISMIEKTNGVVINDQEARLLCNNSNLVKCGKQLLSYGPNFAIIKKGEHGVLLFIGDDVVPIPGYPLESVTDPTGAGDSFAGGFMGYLISKSKNHLIDDLALVKESILMGSVMGTFAIEEFGIHGLMRITSENILDRYDKYKKLLHV</sequence>
<feature type="domain" description="Carbohydrate kinase PfkB" evidence="4">
    <location>
        <begin position="16"/>
        <end position="276"/>
    </location>
</feature>
<evidence type="ECO:0000256" key="2">
    <source>
        <dbReference type="ARBA" id="ARBA00022679"/>
    </source>
</evidence>
<dbReference type="EMBL" id="VOAH01000015">
    <property type="protein sequence ID" value="TVP39529.1"/>
    <property type="molecule type" value="Genomic_DNA"/>
</dbReference>
<protein>
    <submittedName>
        <fullName evidence="5">PfkB domain protein</fullName>
    </submittedName>
</protein>
<dbReference type="GO" id="GO:0016301">
    <property type="term" value="F:kinase activity"/>
    <property type="evidence" value="ECO:0007669"/>
    <property type="project" value="UniProtKB-KW"/>
</dbReference>
<evidence type="ECO:0000259" key="4">
    <source>
        <dbReference type="Pfam" id="PF00294"/>
    </source>
</evidence>
<reference evidence="5 6" key="1">
    <citation type="journal article" date="2019" name="Front. Microbiol.">
        <title>Ammonia Oxidation by the Arctic Terrestrial Thaumarchaeote Candidatus Nitrosocosmicus arcticus Is Stimulated by Increasing Temperatures.</title>
        <authorList>
            <person name="Alves R.J.E."/>
            <person name="Kerou M."/>
            <person name="Zappe A."/>
            <person name="Bittner R."/>
            <person name="Abby S.S."/>
            <person name="Schmidt H.A."/>
            <person name="Pfeifer K."/>
            <person name="Schleper C."/>
        </authorList>
    </citation>
    <scope>NUCLEOTIDE SEQUENCE [LARGE SCALE GENOMIC DNA]</scope>
    <source>
        <strain evidence="5 6">Kfb</strain>
    </source>
</reference>
<dbReference type="PANTHER" id="PTHR10584:SF166">
    <property type="entry name" value="RIBOKINASE"/>
    <property type="match status" value="1"/>
</dbReference>
<organism evidence="5 6">
    <name type="scientific">Candidatus Nitrosocosmicus arcticus</name>
    <dbReference type="NCBI Taxonomy" id="2035267"/>
    <lineage>
        <taxon>Archaea</taxon>
        <taxon>Nitrososphaerota</taxon>
        <taxon>Nitrososphaeria</taxon>
        <taxon>Nitrososphaerales</taxon>
        <taxon>Nitrososphaeraceae</taxon>
        <taxon>Candidatus Nitrosocosmicus</taxon>
    </lineage>
</organism>
<name>A0A557SSF1_9ARCH</name>
<proteinExistence type="inferred from homology"/>
<dbReference type="OrthoDB" id="26949at2157"/>